<feature type="domain" description="VTT" evidence="6">
    <location>
        <begin position="72"/>
        <end position="185"/>
    </location>
</feature>
<dbReference type="PANTHER" id="PTHR43220:SF18">
    <property type="entry name" value="TRANSMEMBRANE PROTEIN 41B"/>
    <property type="match status" value="1"/>
</dbReference>
<dbReference type="EMBL" id="JAFCLK010000026">
    <property type="protein sequence ID" value="MBR1139086.1"/>
    <property type="molecule type" value="Genomic_DNA"/>
</dbReference>
<evidence type="ECO:0000256" key="4">
    <source>
        <dbReference type="ARBA" id="ARBA00023136"/>
    </source>
</evidence>
<evidence type="ECO:0000259" key="6">
    <source>
        <dbReference type="Pfam" id="PF09335"/>
    </source>
</evidence>
<evidence type="ECO:0000256" key="3">
    <source>
        <dbReference type="ARBA" id="ARBA00022989"/>
    </source>
</evidence>
<sequence>MRRRTAYLLVAAFAALAIALHVGGFTDALTTDHLLSRRETLKAVASAHPVLAPLVFGLVYIAVAAFALPVAAMLSMLGGFLFGTWGGAALVLISATIGATIVFLLARSAFGETLRRKAGPLHARIAANMDDNAFGYLMFMRLVPLFPFFLVNLVAALFDVRLRQFVVATLIGMAPATVVYANIGRQIGEISNPKDLVSSGVIAALTALGLLVLTPSIYRQWIAARSKPRPDRED</sequence>
<feature type="transmembrane region" description="Helical" evidence="5">
    <location>
        <begin position="196"/>
        <end position="218"/>
    </location>
</feature>
<protein>
    <submittedName>
        <fullName evidence="7">TVP38/TMEM64 family protein</fullName>
    </submittedName>
</protein>
<comment type="subcellular location">
    <subcellularLocation>
        <location evidence="1">Membrane</location>
        <topology evidence="1">Multi-pass membrane protein</topology>
    </subcellularLocation>
</comment>
<evidence type="ECO:0000256" key="2">
    <source>
        <dbReference type="ARBA" id="ARBA00022692"/>
    </source>
</evidence>
<keyword evidence="3 5" id="KW-1133">Transmembrane helix</keyword>
<dbReference type="Proteomes" id="UP001314635">
    <property type="component" value="Unassembled WGS sequence"/>
</dbReference>
<proteinExistence type="predicted"/>
<comment type="caution">
    <text evidence="7">The sequence shown here is derived from an EMBL/GenBank/DDBJ whole genome shotgun (WGS) entry which is preliminary data.</text>
</comment>
<evidence type="ECO:0000256" key="5">
    <source>
        <dbReference type="SAM" id="Phobius"/>
    </source>
</evidence>
<keyword evidence="2 5" id="KW-0812">Transmembrane</keyword>
<evidence type="ECO:0000313" key="7">
    <source>
        <dbReference type="EMBL" id="MBR1139086.1"/>
    </source>
</evidence>
<organism evidence="7 8">
    <name type="scientific">Bradyrhizobium denitrificans</name>
    <dbReference type="NCBI Taxonomy" id="2734912"/>
    <lineage>
        <taxon>Bacteria</taxon>
        <taxon>Pseudomonadati</taxon>
        <taxon>Pseudomonadota</taxon>
        <taxon>Alphaproteobacteria</taxon>
        <taxon>Hyphomicrobiales</taxon>
        <taxon>Nitrobacteraceae</taxon>
        <taxon>Bradyrhizobium</taxon>
    </lineage>
</organism>
<reference evidence="8" key="1">
    <citation type="journal article" date="2021" name="ISME J.">
        <title>Evolutionary origin and ecological implication of a unique nif island in free-living Bradyrhizobium lineages.</title>
        <authorList>
            <person name="Tao J."/>
        </authorList>
    </citation>
    <scope>NUCLEOTIDE SEQUENCE [LARGE SCALE GENOMIC DNA]</scope>
    <source>
        <strain evidence="8">SZCCT0094</strain>
    </source>
</reference>
<feature type="transmembrane region" description="Helical" evidence="5">
    <location>
        <begin position="165"/>
        <end position="184"/>
    </location>
</feature>
<accession>A0ABS5GCP5</accession>
<dbReference type="Pfam" id="PF09335">
    <property type="entry name" value="VTT_dom"/>
    <property type="match status" value="1"/>
</dbReference>
<keyword evidence="8" id="KW-1185">Reference proteome</keyword>
<dbReference type="InterPro" id="IPR045014">
    <property type="entry name" value="TM41A/B"/>
</dbReference>
<evidence type="ECO:0000256" key="1">
    <source>
        <dbReference type="ARBA" id="ARBA00004141"/>
    </source>
</evidence>
<feature type="transmembrane region" description="Helical" evidence="5">
    <location>
        <begin position="81"/>
        <end position="106"/>
    </location>
</feature>
<name>A0ABS5GCP5_9BRAD</name>
<feature type="transmembrane region" description="Helical" evidence="5">
    <location>
        <begin position="52"/>
        <end position="74"/>
    </location>
</feature>
<gene>
    <name evidence="7" type="ORF">JQ619_25320</name>
</gene>
<feature type="transmembrane region" description="Helical" evidence="5">
    <location>
        <begin position="138"/>
        <end position="158"/>
    </location>
</feature>
<keyword evidence="4 5" id="KW-0472">Membrane</keyword>
<dbReference type="InterPro" id="IPR032816">
    <property type="entry name" value="VTT_dom"/>
</dbReference>
<dbReference type="PANTHER" id="PTHR43220">
    <property type="match status" value="1"/>
</dbReference>
<evidence type="ECO:0000313" key="8">
    <source>
        <dbReference type="Proteomes" id="UP001314635"/>
    </source>
</evidence>
<dbReference type="RefSeq" id="WP_172236685.1">
    <property type="nucleotide sequence ID" value="NZ_JABFDP010000011.1"/>
</dbReference>